<feature type="chain" id="PRO_5020401459" evidence="1">
    <location>
        <begin position="19"/>
        <end position="161"/>
    </location>
</feature>
<evidence type="ECO:0000313" key="3">
    <source>
        <dbReference type="Proteomes" id="UP000298787"/>
    </source>
</evidence>
<feature type="signal peptide" evidence="1">
    <location>
        <begin position="1"/>
        <end position="18"/>
    </location>
</feature>
<name>A0A4U5UX66_COLLU</name>
<proteinExistence type="predicted"/>
<evidence type="ECO:0000313" key="2">
    <source>
        <dbReference type="EMBL" id="TKS79897.1"/>
    </source>
</evidence>
<dbReference type="Proteomes" id="UP000298787">
    <property type="component" value="Chromosome 12"/>
</dbReference>
<dbReference type="EMBL" id="CM014089">
    <property type="protein sequence ID" value="TKS79897.1"/>
    <property type="molecule type" value="Genomic_DNA"/>
</dbReference>
<sequence length="161" mass="17888">MGIQVTLVPVELVWMVLQAFLGCQDPLAGRGHKEMSSLPGQVLLAHLVLLGQLVQKDFRAFLEAQGLQVCKANLDNQDIKDTQESMVTLEPLVPKAQPVLHVKGGILAGLEPEVYQALLDLQDPEVNREREALMVAQVSPVSQEYLVEKVYEVHQDCQDCY</sequence>
<accession>A0A4U5UX66</accession>
<protein>
    <submittedName>
        <fullName evidence="2">Uncharacterized protein</fullName>
    </submittedName>
</protein>
<keyword evidence="3" id="KW-1185">Reference proteome</keyword>
<keyword evidence="1" id="KW-0732">Signal</keyword>
<organism evidence="2 3">
    <name type="scientific">Collichthys lucidus</name>
    <name type="common">Big head croaker</name>
    <name type="synonym">Sciaena lucida</name>
    <dbReference type="NCBI Taxonomy" id="240159"/>
    <lineage>
        <taxon>Eukaryota</taxon>
        <taxon>Metazoa</taxon>
        <taxon>Chordata</taxon>
        <taxon>Craniata</taxon>
        <taxon>Vertebrata</taxon>
        <taxon>Euteleostomi</taxon>
        <taxon>Actinopterygii</taxon>
        <taxon>Neopterygii</taxon>
        <taxon>Teleostei</taxon>
        <taxon>Neoteleostei</taxon>
        <taxon>Acanthomorphata</taxon>
        <taxon>Eupercaria</taxon>
        <taxon>Sciaenidae</taxon>
        <taxon>Collichthys</taxon>
    </lineage>
</organism>
<evidence type="ECO:0000256" key="1">
    <source>
        <dbReference type="SAM" id="SignalP"/>
    </source>
</evidence>
<reference evidence="2 3" key="1">
    <citation type="submission" date="2019-01" db="EMBL/GenBank/DDBJ databases">
        <title>Genome Assembly of Collichthys lucidus.</title>
        <authorList>
            <person name="Cai M."/>
            <person name="Xiao S."/>
        </authorList>
    </citation>
    <scope>NUCLEOTIDE SEQUENCE [LARGE SCALE GENOMIC DNA]</scope>
    <source>
        <strain evidence="2">JT15FE1705JMU</strain>
        <tissue evidence="2">Muscle</tissue>
    </source>
</reference>
<gene>
    <name evidence="2" type="ORF">D9C73_013872</name>
</gene>
<dbReference type="AlphaFoldDB" id="A0A4U5UX66"/>